<feature type="domain" description="Histidine kinase" evidence="8">
    <location>
        <begin position="189"/>
        <end position="293"/>
    </location>
</feature>
<keyword evidence="9" id="KW-0547">Nucleotide-binding</keyword>
<dbReference type="PROSITE" id="PS50109">
    <property type="entry name" value="HIS_KIN"/>
    <property type="match status" value="1"/>
</dbReference>
<evidence type="ECO:0000256" key="5">
    <source>
        <dbReference type="ARBA" id="ARBA00022777"/>
    </source>
</evidence>
<dbReference type="InterPro" id="IPR036890">
    <property type="entry name" value="HATPase_C_sf"/>
</dbReference>
<keyword evidence="10" id="KW-1185">Reference proteome</keyword>
<sequence>MKWPWRTRRAVPPQRPVPQPQAFPQAQPQSAPQAQGVPQPHPQMRPPAQVPAQPQMGMPVAAQPQVQTRAPARITTDPDVWPDLCERFCLQFLVLAEKMRPAMDLLEEQEEDPDRLEALYEIDHGVTRMRRAARDLRVLAGRDAEEASGADTSLLDVVRMAESSIEQYQHVSILRVVELAVPAYAAEDLASLVAALLDNATRYSPSRVTVSAHLLADGAVMLRIEDSGIGMSPSQLDGLNKALAGPVPPMTDETSRQTGFPVVHRLARRHGIGVRLAGRTGGTVAMVTIPPSLLCEIPADEPHTNGTGEMPPGMAHLAMARRVERPGGAAPERPVPEFAGPERAVPAERPAVPAAVRRPAVREAGREPDLGGLPRRERASLRPVAPPAPDTPPAPSAPPASDAADAGSGSSFAADLDAFTAGASLPGPGTAGTDEPSKAPEAAHDLEEGRQ</sequence>
<evidence type="ECO:0000313" key="10">
    <source>
        <dbReference type="Proteomes" id="UP000462055"/>
    </source>
</evidence>
<name>A0A6I4M9E8_9ACTN</name>
<dbReference type="EC" id="2.7.13.3" evidence="2"/>
<keyword evidence="3" id="KW-0597">Phosphoprotein</keyword>
<dbReference type="GO" id="GO:0000160">
    <property type="term" value="P:phosphorelay signal transduction system"/>
    <property type="evidence" value="ECO:0007669"/>
    <property type="project" value="UniProtKB-KW"/>
</dbReference>
<organism evidence="9 10">
    <name type="scientific">Actinomadura physcomitrii</name>
    <dbReference type="NCBI Taxonomy" id="2650748"/>
    <lineage>
        <taxon>Bacteria</taxon>
        <taxon>Bacillati</taxon>
        <taxon>Actinomycetota</taxon>
        <taxon>Actinomycetes</taxon>
        <taxon>Streptosporangiales</taxon>
        <taxon>Thermomonosporaceae</taxon>
        <taxon>Actinomadura</taxon>
    </lineage>
</organism>
<evidence type="ECO:0000313" key="9">
    <source>
        <dbReference type="EMBL" id="MWA02818.1"/>
    </source>
</evidence>
<feature type="compositionally biased region" description="Pro residues" evidence="7">
    <location>
        <begin position="39"/>
        <end position="49"/>
    </location>
</feature>
<keyword evidence="4" id="KW-0808">Transferase</keyword>
<evidence type="ECO:0000256" key="6">
    <source>
        <dbReference type="ARBA" id="ARBA00023012"/>
    </source>
</evidence>
<dbReference type="PANTHER" id="PTHR44936">
    <property type="entry name" value="SENSOR PROTEIN CREC"/>
    <property type="match status" value="1"/>
</dbReference>
<keyword evidence="9" id="KW-0067">ATP-binding</keyword>
<dbReference type="InterPro" id="IPR003594">
    <property type="entry name" value="HATPase_dom"/>
</dbReference>
<feature type="compositionally biased region" description="Low complexity" evidence="7">
    <location>
        <begin position="399"/>
        <end position="418"/>
    </location>
</feature>
<dbReference type="PANTHER" id="PTHR44936:SF9">
    <property type="entry name" value="SENSOR PROTEIN CREC"/>
    <property type="match status" value="1"/>
</dbReference>
<feature type="compositionally biased region" description="Basic and acidic residues" evidence="7">
    <location>
        <begin position="360"/>
        <end position="380"/>
    </location>
</feature>
<evidence type="ECO:0000256" key="7">
    <source>
        <dbReference type="SAM" id="MobiDB-lite"/>
    </source>
</evidence>
<dbReference type="Pfam" id="PF02518">
    <property type="entry name" value="HATPase_c"/>
    <property type="match status" value="1"/>
</dbReference>
<feature type="compositionally biased region" description="Pro residues" evidence="7">
    <location>
        <begin position="384"/>
        <end position="398"/>
    </location>
</feature>
<dbReference type="InterPro" id="IPR050980">
    <property type="entry name" value="2C_sensor_his_kinase"/>
</dbReference>
<evidence type="ECO:0000256" key="2">
    <source>
        <dbReference type="ARBA" id="ARBA00012438"/>
    </source>
</evidence>
<dbReference type="Proteomes" id="UP000462055">
    <property type="component" value="Unassembled WGS sequence"/>
</dbReference>
<dbReference type="SUPFAM" id="SSF55874">
    <property type="entry name" value="ATPase domain of HSP90 chaperone/DNA topoisomerase II/histidine kinase"/>
    <property type="match status" value="1"/>
</dbReference>
<evidence type="ECO:0000256" key="4">
    <source>
        <dbReference type="ARBA" id="ARBA00022679"/>
    </source>
</evidence>
<gene>
    <name evidence="9" type="ORF">F8568_021045</name>
</gene>
<dbReference type="EMBL" id="WBMS02000016">
    <property type="protein sequence ID" value="MWA02818.1"/>
    <property type="molecule type" value="Genomic_DNA"/>
</dbReference>
<feature type="compositionally biased region" description="Low complexity" evidence="7">
    <location>
        <begin position="22"/>
        <end position="38"/>
    </location>
</feature>
<feature type="compositionally biased region" description="Low complexity" evidence="7">
    <location>
        <begin position="339"/>
        <end position="358"/>
    </location>
</feature>
<protein>
    <recommendedName>
        <fullName evidence="2">histidine kinase</fullName>
        <ecNumber evidence="2">2.7.13.3</ecNumber>
    </recommendedName>
</protein>
<accession>A0A6I4M9E8</accession>
<dbReference type="SUPFAM" id="SSF81995">
    <property type="entry name" value="beta-sandwich domain of Sec23/24"/>
    <property type="match status" value="1"/>
</dbReference>
<dbReference type="AlphaFoldDB" id="A0A6I4M9E8"/>
<feature type="compositionally biased region" description="Basic and acidic residues" evidence="7">
    <location>
        <begin position="435"/>
        <end position="451"/>
    </location>
</feature>
<feature type="region of interest" description="Disordered" evidence="7">
    <location>
        <begin position="325"/>
        <end position="451"/>
    </location>
</feature>
<keyword evidence="6" id="KW-0902">Two-component regulatory system</keyword>
<keyword evidence="5" id="KW-0418">Kinase</keyword>
<reference evidence="9" key="1">
    <citation type="submission" date="2019-12" db="EMBL/GenBank/DDBJ databases">
        <title>Actinomadura physcomitrii sp. nov., a novel actinomycete isolated from moss [Physcomitrium sphaericum (Ludw) Fuernr].</title>
        <authorList>
            <person name="Zhuang X."/>
        </authorList>
    </citation>
    <scope>NUCLEOTIDE SEQUENCE [LARGE SCALE GENOMIC DNA]</scope>
    <source>
        <strain evidence="9">LD22</strain>
    </source>
</reference>
<evidence type="ECO:0000256" key="1">
    <source>
        <dbReference type="ARBA" id="ARBA00000085"/>
    </source>
</evidence>
<feature type="region of interest" description="Disordered" evidence="7">
    <location>
        <begin position="1"/>
        <end position="55"/>
    </location>
</feature>
<dbReference type="SMART" id="SM00387">
    <property type="entry name" value="HATPase_c"/>
    <property type="match status" value="1"/>
</dbReference>
<evidence type="ECO:0000259" key="8">
    <source>
        <dbReference type="PROSITE" id="PS50109"/>
    </source>
</evidence>
<comment type="caution">
    <text evidence="9">The sequence shown here is derived from an EMBL/GenBank/DDBJ whole genome shotgun (WGS) entry which is preliminary data.</text>
</comment>
<dbReference type="GO" id="GO:0005524">
    <property type="term" value="F:ATP binding"/>
    <property type="evidence" value="ECO:0007669"/>
    <property type="project" value="UniProtKB-KW"/>
</dbReference>
<proteinExistence type="predicted"/>
<dbReference type="GO" id="GO:0004673">
    <property type="term" value="F:protein histidine kinase activity"/>
    <property type="evidence" value="ECO:0007669"/>
    <property type="project" value="UniProtKB-EC"/>
</dbReference>
<dbReference type="RefSeq" id="WP_160573688.1">
    <property type="nucleotide sequence ID" value="NZ_WBMS02000016.1"/>
</dbReference>
<dbReference type="InterPro" id="IPR005467">
    <property type="entry name" value="His_kinase_dom"/>
</dbReference>
<evidence type="ECO:0000256" key="3">
    <source>
        <dbReference type="ARBA" id="ARBA00022553"/>
    </source>
</evidence>
<dbReference type="Gene3D" id="3.30.565.10">
    <property type="entry name" value="Histidine kinase-like ATPase, C-terminal domain"/>
    <property type="match status" value="1"/>
</dbReference>
<comment type="catalytic activity">
    <reaction evidence="1">
        <text>ATP + protein L-histidine = ADP + protein N-phospho-L-histidine.</text>
        <dbReference type="EC" id="2.7.13.3"/>
    </reaction>
</comment>